<dbReference type="EMBL" id="BART01013181">
    <property type="protein sequence ID" value="GAG89171.1"/>
    <property type="molecule type" value="Genomic_DNA"/>
</dbReference>
<comment type="caution">
    <text evidence="1">The sequence shown here is derived from an EMBL/GenBank/DDBJ whole genome shotgun (WGS) entry which is preliminary data.</text>
</comment>
<proteinExistence type="predicted"/>
<sequence>SRSKLEEKKEKIVKVRYLLVTNKPKKEGQKKLNEVVSEHPFLLELRTLFLDIGQALRPNSYEEGLEKIKELQIKNTYSNDLKKALKLLKHDAEKVLSYKKVENEFFQNLNLTNYETTAYHALLNCCDIKIKDYSWGIFVEEINGIGVGWIYWINNDAPPSMPSNYFYLMDNDTVNWKYV</sequence>
<evidence type="ECO:0008006" key="2">
    <source>
        <dbReference type="Google" id="ProtNLM"/>
    </source>
</evidence>
<feature type="non-terminal residue" evidence="1">
    <location>
        <position position="1"/>
    </location>
</feature>
<evidence type="ECO:0000313" key="1">
    <source>
        <dbReference type="EMBL" id="GAG89171.1"/>
    </source>
</evidence>
<protein>
    <recommendedName>
        <fullName evidence="2">DUF4430 domain-containing protein</fullName>
    </recommendedName>
</protein>
<name>X1CY57_9ZZZZ</name>
<accession>X1CY57</accession>
<dbReference type="AlphaFoldDB" id="X1CY57"/>
<reference evidence="1" key="1">
    <citation type="journal article" date="2014" name="Front. Microbiol.">
        <title>High frequency of phylogenetically diverse reductive dehalogenase-homologous genes in deep subseafloor sedimentary metagenomes.</title>
        <authorList>
            <person name="Kawai M."/>
            <person name="Futagami T."/>
            <person name="Toyoda A."/>
            <person name="Takaki Y."/>
            <person name="Nishi S."/>
            <person name="Hori S."/>
            <person name="Arai W."/>
            <person name="Tsubouchi T."/>
            <person name="Morono Y."/>
            <person name="Uchiyama I."/>
            <person name="Ito T."/>
            <person name="Fujiyama A."/>
            <person name="Inagaki F."/>
            <person name="Takami H."/>
        </authorList>
    </citation>
    <scope>NUCLEOTIDE SEQUENCE</scope>
    <source>
        <strain evidence="1">Expedition CK06-06</strain>
    </source>
</reference>
<organism evidence="1">
    <name type="scientific">marine sediment metagenome</name>
    <dbReference type="NCBI Taxonomy" id="412755"/>
    <lineage>
        <taxon>unclassified sequences</taxon>
        <taxon>metagenomes</taxon>
        <taxon>ecological metagenomes</taxon>
    </lineage>
</organism>
<gene>
    <name evidence="1" type="ORF">S01H4_27104</name>
</gene>